<name>A0A2G5SDR2_9PELO</name>
<reference evidence="2" key="1">
    <citation type="submission" date="2017-10" db="EMBL/GenBank/DDBJ databases">
        <title>Rapid genome shrinkage in a self-fertile nematode reveals novel sperm competition proteins.</title>
        <authorList>
            <person name="Yin D."/>
            <person name="Schwarz E.M."/>
            <person name="Thomas C.G."/>
            <person name="Felde R.L."/>
            <person name="Korf I.F."/>
            <person name="Cutter A.D."/>
            <person name="Schartner C.M."/>
            <person name="Ralston E.J."/>
            <person name="Meyer B.J."/>
            <person name="Haag E.S."/>
        </authorList>
    </citation>
    <scope>NUCLEOTIDE SEQUENCE [LARGE SCALE GENOMIC DNA]</scope>
    <source>
        <strain evidence="2">JU1422</strain>
    </source>
</reference>
<sequence length="152" mass="17574">MNGFGRVPLIFLKIYLFAIRISQKQIQELDGFRKVLCFSEELNPHFLQAFEMMQTNFDIVKKIEKSFEASKKNVVVQIQLYATVQVEKVQVGGPSGVVDPEEVNDWSSELVLENYRKPTDVVRTLFFFIFPIKIVFLSNPPPPEPPCFNPFK</sequence>
<keyword evidence="2" id="KW-1185">Reference proteome</keyword>
<dbReference type="EMBL" id="PDUG01000015">
    <property type="protein sequence ID" value="PIC13157.1"/>
    <property type="molecule type" value="Genomic_DNA"/>
</dbReference>
<protein>
    <submittedName>
        <fullName evidence="1">Uncharacterized protein</fullName>
    </submittedName>
</protein>
<dbReference type="AlphaFoldDB" id="A0A2G5SDR2"/>
<gene>
    <name evidence="1" type="ORF">B9Z55_028008</name>
</gene>
<organism evidence="1 2">
    <name type="scientific">Caenorhabditis nigoni</name>
    <dbReference type="NCBI Taxonomy" id="1611254"/>
    <lineage>
        <taxon>Eukaryota</taxon>
        <taxon>Metazoa</taxon>
        <taxon>Ecdysozoa</taxon>
        <taxon>Nematoda</taxon>
        <taxon>Chromadorea</taxon>
        <taxon>Rhabditida</taxon>
        <taxon>Rhabditina</taxon>
        <taxon>Rhabditomorpha</taxon>
        <taxon>Rhabditoidea</taxon>
        <taxon>Rhabditidae</taxon>
        <taxon>Peloderinae</taxon>
        <taxon>Caenorhabditis</taxon>
    </lineage>
</organism>
<evidence type="ECO:0000313" key="1">
    <source>
        <dbReference type="EMBL" id="PIC13157.1"/>
    </source>
</evidence>
<proteinExistence type="predicted"/>
<evidence type="ECO:0000313" key="2">
    <source>
        <dbReference type="Proteomes" id="UP000230233"/>
    </source>
</evidence>
<accession>A0A2G5SDR2</accession>
<comment type="caution">
    <text evidence="1">The sequence shown here is derived from an EMBL/GenBank/DDBJ whole genome shotgun (WGS) entry which is preliminary data.</text>
</comment>
<dbReference type="Proteomes" id="UP000230233">
    <property type="component" value="Unassembled WGS sequence"/>
</dbReference>